<gene>
    <name evidence="1" type="ORF">SAMN02745857_01810</name>
</gene>
<dbReference type="RefSeq" id="WP_084090469.1">
    <property type="nucleotide sequence ID" value="NZ_FWXD01000009.1"/>
</dbReference>
<sequence>MSSDEKLKDTVGAVTELVKAVPIYQDAVQPAAKELGKALGTVAQTINVALAPVSMLVWGYDQIRDFVASKVAEKLKHVPPEEIVSPKPNIAGPALEALRYAGFEASLSDLYANLLATSMSKNSAHYAHPSFVEIIKQLTSDEAKIIALFPFPINYPIITIKREGHNQSMPTRGTHEILSNFSLIGEFAGVEHNENTPVYIDNLCRLGLAEIPVGLEYVDSSNYTELENNKLVIDIKELIQKDPDCSFSIERKFLRITSMGRLFANACLAPKLSS</sequence>
<dbReference type="OrthoDB" id="1347735at2"/>
<protein>
    <recommendedName>
        <fullName evidence="3">DUF4393 domain-containing protein</fullName>
    </recommendedName>
</protein>
<dbReference type="Pfam" id="PF14337">
    <property type="entry name" value="Abi_alpha"/>
    <property type="match status" value="1"/>
</dbReference>
<organism evidence="1 2">
    <name type="scientific">Andreprevotia lacus DSM 23236</name>
    <dbReference type="NCBI Taxonomy" id="1121001"/>
    <lineage>
        <taxon>Bacteria</taxon>
        <taxon>Pseudomonadati</taxon>
        <taxon>Pseudomonadota</taxon>
        <taxon>Betaproteobacteria</taxon>
        <taxon>Neisseriales</taxon>
        <taxon>Chitinibacteraceae</taxon>
        <taxon>Andreprevotia</taxon>
    </lineage>
</organism>
<accession>A0A1W1XJW8</accession>
<name>A0A1W1XJW8_9NEIS</name>
<evidence type="ECO:0008006" key="3">
    <source>
        <dbReference type="Google" id="ProtNLM"/>
    </source>
</evidence>
<evidence type="ECO:0000313" key="1">
    <source>
        <dbReference type="EMBL" id="SMC24280.1"/>
    </source>
</evidence>
<dbReference type="Proteomes" id="UP000192761">
    <property type="component" value="Unassembled WGS sequence"/>
</dbReference>
<dbReference type="Gene3D" id="3.30.110.190">
    <property type="match status" value="1"/>
</dbReference>
<dbReference type="InterPro" id="IPR025506">
    <property type="entry name" value="Abi_alpha"/>
</dbReference>
<dbReference type="AlphaFoldDB" id="A0A1W1XJW8"/>
<proteinExistence type="predicted"/>
<evidence type="ECO:0000313" key="2">
    <source>
        <dbReference type="Proteomes" id="UP000192761"/>
    </source>
</evidence>
<keyword evidence="2" id="KW-1185">Reference proteome</keyword>
<reference evidence="1 2" key="1">
    <citation type="submission" date="2017-04" db="EMBL/GenBank/DDBJ databases">
        <authorList>
            <person name="Afonso C.L."/>
            <person name="Miller P.J."/>
            <person name="Scott M.A."/>
            <person name="Spackman E."/>
            <person name="Goraichik I."/>
            <person name="Dimitrov K.M."/>
            <person name="Suarez D.L."/>
            <person name="Swayne D.E."/>
        </authorList>
    </citation>
    <scope>NUCLEOTIDE SEQUENCE [LARGE SCALE GENOMIC DNA]</scope>
    <source>
        <strain evidence="1 2">DSM 23236</strain>
    </source>
</reference>
<dbReference type="EMBL" id="FWXD01000009">
    <property type="protein sequence ID" value="SMC24280.1"/>
    <property type="molecule type" value="Genomic_DNA"/>
</dbReference>